<reference evidence="2" key="2">
    <citation type="submission" date="2023-06" db="EMBL/GenBank/DDBJ databases">
        <authorList>
            <consortium name="Lawrence Berkeley National Laboratory"/>
            <person name="Haridas S."/>
            <person name="Hensen N."/>
            <person name="Bonometti L."/>
            <person name="Westerberg I."/>
            <person name="Brannstrom I.O."/>
            <person name="Guillou S."/>
            <person name="Cros-Aarteil S."/>
            <person name="Calhoun S."/>
            <person name="Kuo A."/>
            <person name="Mondo S."/>
            <person name="Pangilinan J."/>
            <person name="Riley R."/>
            <person name="Labutti K."/>
            <person name="Andreopoulos B."/>
            <person name="Lipzen A."/>
            <person name="Chen C."/>
            <person name="Yanf M."/>
            <person name="Daum C."/>
            <person name="Ng V."/>
            <person name="Clum A."/>
            <person name="Steindorff A."/>
            <person name="Ohm R."/>
            <person name="Martin F."/>
            <person name="Silar P."/>
            <person name="Natvig D."/>
            <person name="Lalanne C."/>
            <person name="Gautier V."/>
            <person name="Ament-Velasquez S.L."/>
            <person name="Kruys A."/>
            <person name="Hutchinson M.I."/>
            <person name="Powell A.J."/>
            <person name="Barry K."/>
            <person name="Miller A.N."/>
            <person name="Grigoriev I.V."/>
            <person name="Debuchy R."/>
            <person name="Gladieux P."/>
            <person name="Thoren M.H."/>
            <person name="Johannesson H."/>
        </authorList>
    </citation>
    <scope>NUCLEOTIDE SEQUENCE</scope>
    <source>
        <strain evidence="2">CBS 118394</strain>
    </source>
</reference>
<dbReference type="PROSITE" id="PS51257">
    <property type="entry name" value="PROKAR_LIPOPROTEIN"/>
    <property type="match status" value="1"/>
</dbReference>
<sequence length="111" mass="12016">MVRPRYRVSGSGQGVVVVVVVVVTGCRVPAFMCTTAKATPHPDTIRLFITVLPQSVGCLGIHLLLPRRIVRITLQSAFTLRGLSRYGFHCVSASETLECGVRGSFSQKCTP</sequence>
<accession>A0AAE0ISX4</accession>
<dbReference type="AlphaFoldDB" id="A0AAE0ISX4"/>
<gene>
    <name evidence="2" type="ORF">B0H66DRAFT_544568</name>
</gene>
<evidence type="ECO:0000313" key="3">
    <source>
        <dbReference type="Proteomes" id="UP001283341"/>
    </source>
</evidence>
<feature type="transmembrane region" description="Helical" evidence="1">
    <location>
        <begin position="44"/>
        <end position="65"/>
    </location>
</feature>
<evidence type="ECO:0000256" key="1">
    <source>
        <dbReference type="SAM" id="Phobius"/>
    </source>
</evidence>
<protein>
    <submittedName>
        <fullName evidence="2">Uncharacterized protein</fullName>
    </submittedName>
</protein>
<keyword evidence="1" id="KW-1133">Transmembrane helix</keyword>
<keyword evidence="3" id="KW-1185">Reference proteome</keyword>
<organism evidence="2 3">
    <name type="scientific">Apodospora peruviana</name>
    <dbReference type="NCBI Taxonomy" id="516989"/>
    <lineage>
        <taxon>Eukaryota</taxon>
        <taxon>Fungi</taxon>
        <taxon>Dikarya</taxon>
        <taxon>Ascomycota</taxon>
        <taxon>Pezizomycotina</taxon>
        <taxon>Sordariomycetes</taxon>
        <taxon>Sordariomycetidae</taxon>
        <taxon>Sordariales</taxon>
        <taxon>Lasiosphaeriaceae</taxon>
        <taxon>Apodospora</taxon>
    </lineage>
</organism>
<name>A0AAE0ISX4_9PEZI</name>
<evidence type="ECO:0000313" key="2">
    <source>
        <dbReference type="EMBL" id="KAK3330669.1"/>
    </source>
</evidence>
<keyword evidence="1" id="KW-0472">Membrane</keyword>
<proteinExistence type="predicted"/>
<reference evidence="2" key="1">
    <citation type="journal article" date="2023" name="Mol. Phylogenet. Evol.">
        <title>Genome-scale phylogeny and comparative genomics of the fungal order Sordariales.</title>
        <authorList>
            <person name="Hensen N."/>
            <person name="Bonometti L."/>
            <person name="Westerberg I."/>
            <person name="Brannstrom I.O."/>
            <person name="Guillou S."/>
            <person name="Cros-Aarteil S."/>
            <person name="Calhoun S."/>
            <person name="Haridas S."/>
            <person name="Kuo A."/>
            <person name="Mondo S."/>
            <person name="Pangilinan J."/>
            <person name="Riley R."/>
            <person name="LaButti K."/>
            <person name="Andreopoulos B."/>
            <person name="Lipzen A."/>
            <person name="Chen C."/>
            <person name="Yan M."/>
            <person name="Daum C."/>
            <person name="Ng V."/>
            <person name="Clum A."/>
            <person name="Steindorff A."/>
            <person name="Ohm R.A."/>
            <person name="Martin F."/>
            <person name="Silar P."/>
            <person name="Natvig D.O."/>
            <person name="Lalanne C."/>
            <person name="Gautier V."/>
            <person name="Ament-Velasquez S.L."/>
            <person name="Kruys A."/>
            <person name="Hutchinson M.I."/>
            <person name="Powell A.J."/>
            <person name="Barry K."/>
            <person name="Miller A.N."/>
            <person name="Grigoriev I.V."/>
            <person name="Debuchy R."/>
            <person name="Gladieux P."/>
            <person name="Hiltunen Thoren M."/>
            <person name="Johannesson H."/>
        </authorList>
    </citation>
    <scope>NUCLEOTIDE SEQUENCE</scope>
    <source>
        <strain evidence="2">CBS 118394</strain>
    </source>
</reference>
<keyword evidence="1" id="KW-0812">Transmembrane</keyword>
<comment type="caution">
    <text evidence="2">The sequence shown here is derived from an EMBL/GenBank/DDBJ whole genome shotgun (WGS) entry which is preliminary data.</text>
</comment>
<feature type="transmembrane region" description="Helical" evidence="1">
    <location>
        <begin position="12"/>
        <end position="32"/>
    </location>
</feature>
<dbReference type="EMBL" id="JAUEDM010000001">
    <property type="protein sequence ID" value="KAK3330669.1"/>
    <property type="molecule type" value="Genomic_DNA"/>
</dbReference>
<dbReference type="Proteomes" id="UP001283341">
    <property type="component" value="Unassembled WGS sequence"/>
</dbReference>